<dbReference type="InterPro" id="IPR039537">
    <property type="entry name" value="Retrotran_Ty1/copia-like"/>
</dbReference>
<dbReference type="PANTHER" id="PTHR42648:SF18">
    <property type="entry name" value="RETROTRANSPOSON, UNCLASSIFIED-LIKE PROTEIN"/>
    <property type="match status" value="1"/>
</dbReference>
<dbReference type="AlphaFoldDB" id="A0A699GVC1"/>
<dbReference type="PANTHER" id="PTHR42648">
    <property type="entry name" value="TRANSPOSASE, PUTATIVE-RELATED"/>
    <property type="match status" value="1"/>
</dbReference>
<evidence type="ECO:0000256" key="1">
    <source>
        <dbReference type="SAM" id="MobiDB-lite"/>
    </source>
</evidence>
<dbReference type="Gene3D" id="3.30.420.10">
    <property type="entry name" value="Ribonuclease H-like superfamily/Ribonuclease H"/>
    <property type="match status" value="1"/>
</dbReference>
<dbReference type="InterPro" id="IPR012337">
    <property type="entry name" value="RNaseH-like_sf"/>
</dbReference>
<reference evidence="2" key="1">
    <citation type="journal article" date="2019" name="Sci. Rep.">
        <title>Draft genome of Tanacetum cinerariifolium, the natural source of mosquito coil.</title>
        <authorList>
            <person name="Yamashiro T."/>
            <person name="Shiraishi A."/>
            <person name="Satake H."/>
            <person name="Nakayama K."/>
        </authorList>
    </citation>
    <scope>NUCLEOTIDE SEQUENCE</scope>
</reference>
<dbReference type="InterPro" id="IPR036397">
    <property type="entry name" value="RNaseH_sf"/>
</dbReference>
<dbReference type="SUPFAM" id="SSF53098">
    <property type="entry name" value="Ribonuclease H-like"/>
    <property type="match status" value="1"/>
</dbReference>
<protein>
    <submittedName>
        <fullName evidence="2">Integrase, catalytic region, zinc finger, CCHC-type, peptidase aspartic, catalytic</fullName>
    </submittedName>
</protein>
<feature type="region of interest" description="Disordered" evidence="1">
    <location>
        <begin position="774"/>
        <end position="795"/>
    </location>
</feature>
<comment type="caution">
    <text evidence="2">The sequence shown here is derived from an EMBL/GenBank/DDBJ whole genome shotgun (WGS) entry which is preliminary data.</text>
</comment>
<accession>A0A699GVC1</accession>
<sequence>MYLLTSDVDYHPVRDLAFNVDNIFQEDECDAFDSDFDDEPTTPSIFMANLSSAGPSNQQASPSNASILSEVHDLENAIYPCDDNQDEHEIHNEVHPKNIIESSRVHMGNSNVIPYEQYFSVNDVSVVPSFASSILNDAYVLHNNDVYVPHDPLAPELNIYKEQNNKIIEENVTALKQKFKQKETKFLTDLSNLKNLKDKLENKLYSQDQSTQTVHMMLKPTKLYDQDVETAIGVQNPFYLKKAKRAQPAYDGTELLKMHHVSVLVTSSKEDLELAETTRIKMNEKMNDHVCVEKRVKTTPPNYSKENFMAIFTPQRQLTLEQSGEIERKNLLIINENLIAKCIAQDVFYTVTNSAMTASRFHELSTAYTVAMNLDVELEVEKLKHQHLKENIENFKSKSFKDVLEFDAFFELGKWDDQIQAHKNTIRVSNATKARGSWPKSNIAHYRTLPANSVPKKKVEDHHRKIKSKLSKKNRVDLSTSIRHTVFNTNSNLLFKTCTECISSFNHDQKIIYLNWHHWKPTGRTFPLGAQCPLTRNTTPKVLPVKQWKPTGRLIPLKGQCPLIRPTALTSDTMLAEPHVHNTPVEYNLVCTNQHDPNYLVRGLPRLKFEKDHLCSECQLEKSKKATHQPKTINTIMEVLHRLHIDLCEPLRGKSINGKKFILVIIDDYSRFTWVKFLRSKDETPEFVVKLLKQLQVGLNKTVRHPMFDEYFKPSTVDQQVPPAPVVHILVNPPCPLVSIPIDQDAPSEEVNPFDPADNEPFVNIFAPDPSSVVSSSGKILISKSNQSTQPHEHL</sequence>
<dbReference type="GO" id="GO:0003676">
    <property type="term" value="F:nucleic acid binding"/>
    <property type="evidence" value="ECO:0007669"/>
    <property type="project" value="InterPro"/>
</dbReference>
<evidence type="ECO:0000313" key="2">
    <source>
        <dbReference type="EMBL" id="GEW32567.1"/>
    </source>
</evidence>
<gene>
    <name evidence="2" type="ORF">Tci_204543</name>
</gene>
<name>A0A699GVC1_TANCI</name>
<organism evidence="2">
    <name type="scientific">Tanacetum cinerariifolium</name>
    <name type="common">Dalmatian daisy</name>
    <name type="synonym">Chrysanthemum cinerariifolium</name>
    <dbReference type="NCBI Taxonomy" id="118510"/>
    <lineage>
        <taxon>Eukaryota</taxon>
        <taxon>Viridiplantae</taxon>
        <taxon>Streptophyta</taxon>
        <taxon>Embryophyta</taxon>
        <taxon>Tracheophyta</taxon>
        <taxon>Spermatophyta</taxon>
        <taxon>Magnoliopsida</taxon>
        <taxon>eudicotyledons</taxon>
        <taxon>Gunneridae</taxon>
        <taxon>Pentapetalae</taxon>
        <taxon>asterids</taxon>
        <taxon>campanulids</taxon>
        <taxon>Asterales</taxon>
        <taxon>Asteraceae</taxon>
        <taxon>Asteroideae</taxon>
        <taxon>Anthemideae</taxon>
        <taxon>Anthemidinae</taxon>
        <taxon>Tanacetum</taxon>
    </lineage>
</organism>
<dbReference type="EMBL" id="BKCJ010053792">
    <property type="protein sequence ID" value="GEW32567.1"/>
    <property type="molecule type" value="Genomic_DNA"/>
</dbReference>
<proteinExistence type="predicted"/>